<feature type="signal peptide" evidence="1">
    <location>
        <begin position="1"/>
        <end position="15"/>
    </location>
</feature>
<accession>A0A9P1INF4</accession>
<sequence length="354" mass="39457">MIFIFLCLCGVISEARILIQPNSEKDYGPITFDFQQFLYSKGLASYDYARFDLGKSGSFGGRGKLDPELYETAKPGKPGKIPVVFFHGNSDSALKSNDFSTGWTKTVEYFLSQGYEMDELYATSWGNTNTTAAVFRFHDCRTVIRLRKFVEAVFDYTGAREINIISHSMGVTLARKVIQGGWIQDENESCNIGKPMTNKIRAILGIAGANYGLCACIGHSESVVWPTCNSDNGLWPGETCVNANFEGLCAADPLPGPCNGLQYSKFLTDLNTIRYKPALNIFSMYSTEDELIDLRRSMGDILIGNGNLVWGRPTSEIPWSDGVKVYTNYTHMETKLNTTADQYHIITYLNIPKN</sequence>
<organism evidence="2 3">
    <name type="scientific">Caenorhabditis angaria</name>
    <dbReference type="NCBI Taxonomy" id="860376"/>
    <lineage>
        <taxon>Eukaryota</taxon>
        <taxon>Metazoa</taxon>
        <taxon>Ecdysozoa</taxon>
        <taxon>Nematoda</taxon>
        <taxon>Chromadorea</taxon>
        <taxon>Rhabditida</taxon>
        <taxon>Rhabditina</taxon>
        <taxon>Rhabditomorpha</taxon>
        <taxon>Rhabditoidea</taxon>
        <taxon>Rhabditidae</taxon>
        <taxon>Peloderinae</taxon>
        <taxon>Caenorhabditis</taxon>
    </lineage>
</organism>
<dbReference type="PANTHER" id="PTHR32015">
    <property type="entry name" value="FASTING INDUCED LIPASE"/>
    <property type="match status" value="1"/>
</dbReference>
<keyword evidence="1" id="KW-0732">Signal</keyword>
<dbReference type="PANTHER" id="PTHR32015:SF2">
    <property type="entry name" value="LIPASE"/>
    <property type="match status" value="1"/>
</dbReference>
<dbReference type="AlphaFoldDB" id="A0A9P1INF4"/>
<dbReference type="FunFam" id="3.40.50.1820:FF:000191">
    <property type="entry name" value="LIPaSe related"/>
    <property type="match status" value="1"/>
</dbReference>
<dbReference type="Proteomes" id="UP001152747">
    <property type="component" value="Unassembled WGS sequence"/>
</dbReference>
<proteinExistence type="predicted"/>
<gene>
    <name evidence="2" type="ORF">CAMP_LOCUS10858</name>
</gene>
<name>A0A9P1INF4_9PELO</name>
<dbReference type="InterPro" id="IPR029058">
    <property type="entry name" value="AB_hydrolase_fold"/>
</dbReference>
<dbReference type="Pfam" id="PF01674">
    <property type="entry name" value="Lipase_2"/>
    <property type="match status" value="1"/>
</dbReference>
<evidence type="ECO:0000256" key="1">
    <source>
        <dbReference type="SAM" id="SignalP"/>
    </source>
</evidence>
<comment type="caution">
    <text evidence="2">The sequence shown here is derived from an EMBL/GenBank/DDBJ whole genome shotgun (WGS) entry which is preliminary data.</text>
</comment>
<protein>
    <submittedName>
        <fullName evidence="2">Uncharacterized protein</fullName>
    </submittedName>
</protein>
<evidence type="ECO:0000313" key="2">
    <source>
        <dbReference type="EMBL" id="CAI5448221.1"/>
    </source>
</evidence>
<dbReference type="GO" id="GO:0016298">
    <property type="term" value="F:lipase activity"/>
    <property type="evidence" value="ECO:0007669"/>
    <property type="project" value="TreeGrafter"/>
</dbReference>
<dbReference type="Gene3D" id="3.40.50.1820">
    <property type="entry name" value="alpha/beta hydrolase"/>
    <property type="match status" value="1"/>
</dbReference>
<dbReference type="GO" id="GO:0016042">
    <property type="term" value="P:lipid catabolic process"/>
    <property type="evidence" value="ECO:0007669"/>
    <property type="project" value="InterPro"/>
</dbReference>
<feature type="chain" id="PRO_5040464839" evidence="1">
    <location>
        <begin position="16"/>
        <end position="354"/>
    </location>
</feature>
<keyword evidence="3" id="KW-1185">Reference proteome</keyword>
<evidence type="ECO:0000313" key="3">
    <source>
        <dbReference type="Proteomes" id="UP001152747"/>
    </source>
</evidence>
<reference evidence="2" key="1">
    <citation type="submission" date="2022-11" db="EMBL/GenBank/DDBJ databases">
        <authorList>
            <person name="Kikuchi T."/>
        </authorList>
    </citation>
    <scope>NUCLEOTIDE SEQUENCE</scope>
    <source>
        <strain evidence="2">PS1010</strain>
    </source>
</reference>
<dbReference type="OrthoDB" id="5821855at2759"/>
<dbReference type="SUPFAM" id="SSF53474">
    <property type="entry name" value="alpha/beta-Hydrolases"/>
    <property type="match status" value="1"/>
</dbReference>
<dbReference type="InterPro" id="IPR002918">
    <property type="entry name" value="Lipase_EstA/Esterase_EstB"/>
</dbReference>
<dbReference type="EMBL" id="CANHGI010000004">
    <property type="protein sequence ID" value="CAI5448221.1"/>
    <property type="molecule type" value="Genomic_DNA"/>
</dbReference>